<name>A0A1C0A980_9FIRM</name>
<evidence type="ECO:0000256" key="3">
    <source>
        <dbReference type="ARBA" id="ARBA00022840"/>
    </source>
</evidence>
<comment type="caution">
    <text evidence="5">The sequence shown here is derived from an EMBL/GenBank/DDBJ whole genome shotgun (WGS) entry which is preliminary data.</text>
</comment>
<dbReference type="InterPro" id="IPR003439">
    <property type="entry name" value="ABC_transporter-like_ATP-bd"/>
</dbReference>
<dbReference type="OrthoDB" id="9802264at2"/>
<dbReference type="PROSITE" id="PS00211">
    <property type="entry name" value="ABC_TRANSPORTER_1"/>
    <property type="match status" value="1"/>
</dbReference>
<dbReference type="Proteomes" id="UP000093514">
    <property type="component" value="Unassembled WGS sequence"/>
</dbReference>
<dbReference type="GO" id="GO:0005886">
    <property type="term" value="C:plasma membrane"/>
    <property type="evidence" value="ECO:0007669"/>
    <property type="project" value="TreeGrafter"/>
</dbReference>
<keyword evidence="6" id="KW-1185">Reference proteome</keyword>
<dbReference type="RefSeq" id="WP_068716144.1">
    <property type="nucleotide sequence ID" value="NZ_LWDV01000008.1"/>
</dbReference>
<dbReference type="SUPFAM" id="SSF52540">
    <property type="entry name" value="P-loop containing nucleoside triphosphate hydrolases"/>
    <property type="match status" value="1"/>
</dbReference>
<keyword evidence="1" id="KW-0813">Transport</keyword>
<dbReference type="GO" id="GO:0022857">
    <property type="term" value="F:transmembrane transporter activity"/>
    <property type="evidence" value="ECO:0007669"/>
    <property type="project" value="UniProtKB-ARBA"/>
</dbReference>
<proteinExistence type="predicted"/>
<gene>
    <name evidence="5" type="ORF">U472_04980</name>
</gene>
<dbReference type="PANTHER" id="PTHR24220">
    <property type="entry name" value="IMPORT ATP-BINDING PROTEIN"/>
    <property type="match status" value="1"/>
</dbReference>
<dbReference type="InterPro" id="IPR017911">
    <property type="entry name" value="MacB-like_ATP-bd"/>
</dbReference>
<reference evidence="6" key="1">
    <citation type="submission" date="2016-07" db="EMBL/GenBank/DDBJ databases">
        <authorList>
            <person name="Florea S."/>
            <person name="Webb J.S."/>
            <person name="Jaromczyk J."/>
            <person name="Schardl C.L."/>
        </authorList>
    </citation>
    <scope>NUCLEOTIDE SEQUENCE [LARGE SCALE GENOMIC DNA]</scope>
    <source>
        <strain evidence="6">Z6</strain>
    </source>
</reference>
<evidence type="ECO:0000259" key="4">
    <source>
        <dbReference type="PROSITE" id="PS50893"/>
    </source>
</evidence>
<feature type="domain" description="ABC transporter" evidence="4">
    <location>
        <begin position="4"/>
        <end position="235"/>
    </location>
</feature>
<dbReference type="EMBL" id="LWDV01000008">
    <property type="protein sequence ID" value="OCL26851.1"/>
    <property type="molecule type" value="Genomic_DNA"/>
</dbReference>
<dbReference type="GO" id="GO:0016887">
    <property type="term" value="F:ATP hydrolysis activity"/>
    <property type="evidence" value="ECO:0007669"/>
    <property type="project" value="InterPro"/>
</dbReference>
<dbReference type="InterPro" id="IPR015854">
    <property type="entry name" value="ABC_transpr_LolD-like"/>
</dbReference>
<reference evidence="5 6" key="2">
    <citation type="submission" date="2016-08" db="EMBL/GenBank/DDBJ databases">
        <title>Orenia metallireducens sp. nov. strain Z6, a Novel Metal-reducing Firmicute from the Deep Subsurface.</title>
        <authorList>
            <person name="Maxim B.I."/>
            <person name="Kenneth K."/>
            <person name="Flynn T.M."/>
            <person name="Oloughlin E.J."/>
            <person name="Locke R.A."/>
            <person name="Weber J.R."/>
            <person name="Egan S.M."/>
            <person name="Mackie R.I."/>
            <person name="Cann I.K."/>
        </authorList>
    </citation>
    <scope>NUCLEOTIDE SEQUENCE [LARGE SCALE GENOMIC DNA]</scope>
    <source>
        <strain evidence="5 6">Z6</strain>
    </source>
</reference>
<evidence type="ECO:0000313" key="5">
    <source>
        <dbReference type="EMBL" id="OCL26851.1"/>
    </source>
</evidence>
<keyword evidence="2" id="KW-0547">Nucleotide-binding</keyword>
<dbReference type="AlphaFoldDB" id="A0A1C0A980"/>
<dbReference type="FunFam" id="3.40.50.300:FF:000032">
    <property type="entry name" value="Export ABC transporter ATP-binding protein"/>
    <property type="match status" value="1"/>
</dbReference>
<dbReference type="PROSITE" id="PS50893">
    <property type="entry name" value="ABC_TRANSPORTER_2"/>
    <property type="match status" value="1"/>
</dbReference>
<sequence>MALLELRNVKKVYQQGKIEVAALKGIDLTVEKGEFTTLFGPSGSGKTTMLNMIGCLDKATSGIINFNGQKLEELSKKELAILRRYNIGFVFQSYNLIPVLTAYENVEFAIRLVNKYSKKELKDRVMRILADVGLDGLENRRPNELSGGQKQRVAIARALVKEPKLVLADEPTANLDSKTSEEVLEVMVKMNKELGTTFIFSTHDPQVMDYAHRMLEIRDGLIFEDKRGGRDSVSD</sequence>
<dbReference type="Gene3D" id="3.40.50.300">
    <property type="entry name" value="P-loop containing nucleotide triphosphate hydrolases"/>
    <property type="match status" value="1"/>
</dbReference>
<dbReference type="Pfam" id="PF00005">
    <property type="entry name" value="ABC_tran"/>
    <property type="match status" value="1"/>
</dbReference>
<evidence type="ECO:0000256" key="1">
    <source>
        <dbReference type="ARBA" id="ARBA00022448"/>
    </source>
</evidence>
<keyword evidence="3" id="KW-0067">ATP-binding</keyword>
<dbReference type="InterPro" id="IPR027417">
    <property type="entry name" value="P-loop_NTPase"/>
</dbReference>
<dbReference type="GO" id="GO:0098796">
    <property type="term" value="C:membrane protein complex"/>
    <property type="evidence" value="ECO:0007669"/>
    <property type="project" value="UniProtKB-ARBA"/>
</dbReference>
<accession>A0A1C0A980</accession>
<evidence type="ECO:0000256" key="2">
    <source>
        <dbReference type="ARBA" id="ARBA00022741"/>
    </source>
</evidence>
<dbReference type="InterPro" id="IPR017871">
    <property type="entry name" value="ABC_transporter-like_CS"/>
</dbReference>
<protein>
    <submittedName>
        <fullName evidence="5">ABC transporter</fullName>
    </submittedName>
</protein>
<dbReference type="GO" id="GO:0005524">
    <property type="term" value="F:ATP binding"/>
    <property type="evidence" value="ECO:0007669"/>
    <property type="project" value="UniProtKB-KW"/>
</dbReference>
<organism evidence="5 6">
    <name type="scientific">Orenia metallireducens</name>
    <dbReference type="NCBI Taxonomy" id="1413210"/>
    <lineage>
        <taxon>Bacteria</taxon>
        <taxon>Bacillati</taxon>
        <taxon>Bacillota</taxon>
        <taxon>Clostridia</taxon>
        <taxon>Halanaerobiales</taxon>
        <taxon>Halobacteroidaceae</taxon>
        <taxon>Orenia</taxon>
    </lineage>
</organism>
<evidence type="ECO:0000313" key="6">
    <source>
        <dbReference type="Proteomes" id="UP000093514"/>
    </source>
</evidence>
<dbReference type="SMART" id="SM00382">
    <property type="entry name" value="AAA"/>
    <property type="match status" value="1"/>
</dbReference>
<dbReference type="InterPro" id="IPR003593">
    <property type="entry name" value="AAA+_ATPase"/>
</dbReference>
<dbReference type="CDD" id="cd03255">
    <property type="entry name" value="ABC_MJ0796_LolCDE_FtsE"/>
    <property type="match status" value="1"/>
</dbReference>